<dbReference type="EMBL" id="UGJJ01000002">
    <property type="protein sequence ID" value="STR02500.1"/>
    <property type="molecule type" value="Genomic_DNA"/>
</dbReference>
<evidence type="ECO:0008006" key="4">
    <source>
        <dbReference type="Google" id="ProtNLM"/>
    </source>
</evidence>
<gene>
    <name evidence="2" type="ORF">NCTC13336_01376</name>
</gene>
<accession>A0A377R0V3</accession>
<evidence type="ECO:0000313" key="3">
    <source>
        <dbReference type="Proteomes" id="UP000254293"/>
    </source>
</evidence>
<keyword evidence="1" id="KW-0472">Membrane</keyword>
<sequence length="170" mass="19778">MNERQLEQLIEQTALLMRNCQKQCEDFSTSLKQDHQKFLQEMHRNTVQNIRAEVKEGMGGEFARYSEELHSLSNSLQHQTRMFQMQFEENQRKNQQTVFRAWLAVSISLGLLLIGGLWMIFHYKGIIEQSKRHADYVQAINTADIVQCGDSLCARVGKQKAGKYNVILKK</sequence>
<dbReference type="OrthoDB" id="8608455at2"/>
<proteinExistence type="predicted"/>
<keyword evidence="3" id="KW-1185">Reference proteome</keyword>
<dbReference type="RefSeq" id="WP_115308419.1">
    <property type="nucleotide sequence ID" value="NZ_CP091516.1"/>
</dbReference>
<evidence type="ECO:0000256" key="1">
    <source>
        <dbReference type="SAM" id="Phobius"/>
    </source>
</evidence>
<dbReference type="Proteomes" id="UP000254293">
    <property type="component" value="Unassembled WGS sequence"/>
</dbReference>
<evidence type="ECO:0000313" key="2">
    <source>
        <dbReference type="EMBL" id="STR02500.1"/>
    </source>
</evidence>
<feature type="transmembrane region" description="Helical" evidence="1">
    <location>
        <begin position="101"/>
        <end position="121"/>
    </location>
</feature>
<dbReference type="AlphaFoldDB" id="A0A377R0V3"/>
<organism evidence="2 3">
    <name type="scientific">Kingella potus</name>
    <dbReference type="NCBI Taxonomy" id="265175"/>
    <lineage>
        <taxon>Bacteria</taxon>
        <taxon>Pseudomonadati</taxon>
        <taxon>Pseudomonadota</taxon>
        <taxon>Betaproteobacteria</taxon>
        <taxon>Neisseriales</taxon>
        <taxon>Neisseriaceae</taxon>
        <taxon>Kingella</taxon>
    </lineage>
</organism>
<keyword evidence="1" id="KW-0812">Transmembrane</keyword>
<name>A0A377R0V3_9NEIS</name>
<keyword evidence="1" id="KW-1133">Transmembrane helix</keyword>
<protein>
    <recommendedName>
        <fullName evidence="4">Relaxation protein</fullName>
    </recommendedName>
</protein>
<reference evidence="2 3" key="1">
    <citation type="submission" date="2018-06" db="EMBL/GenBank/DDBJ databases">
        <authorList>
            <consortium name="Pathogen Informatics"/>
            <person name="Doyle S."/>
        </authorList>
    </citation>
    <scope>NUCLEOTIDE SEQUENCE [LARGE SCALE GENOMIC DNA]</scope>
    <source>
        <strain evidence="2 3">NCTC13336</strain>
    </source>
</reference>